<accession>A0A699YIX8</accession>
<evidence type="ECO:0000313" key="1">
    <source>
        <dbReference type="EMBL" id="GFH06824.1"/>
    </source>
</evidence>
<dbReference type="GO" id="GO:0005743">
    <property type="term" value="C:mitochondrial inner membrane"/>
    <property type="evidence" value="ECO:0007669"/>
    <property type="project" value="InterPro"/>
</dbReference>
<dbReference type="InterPro" id="IPR044202">
    <property type="entry name" value="LETM1/MDM38-like"/>
</dbReference>
<gene>
    <name evidence="1" type="ORF">HaLaN_01526</name>
</gene>
<name>A0A699YIX8_HAELA</name>
<feature type="non-terminal residue" evidence="1">
    <location>
        <position position="173"/>
    </location>
</feature>
<proteinExistence type="predicted"/>
<dbReference type="PANTHER" id="PTHR14009">
    <property type="entry name" value="LEUCINE ZIPPER-EF-HAND CONTAINING TRANSMEMBRANE PROTEIN"/>
    <property type="match status" value="1"/>
</dbReference>
<dbReference type="EMBL" id="BLLF01000058">
    <property type="protein sequence ID" value="GFH06824.1"/>
    <property type="molecule type" value="Genomic_DNA"/>
</dbReference>
<dbReference type="AlphaFoldDB" id="A0A699YIX8"/>
<evidence type="ECO:0000313" key="2">
    <source>
        <dbReference type="Proteomes" id="UP000485058"/>
    </source>
</evidence>
<dbReference type="GO" id="GO:0030003">
    <property type="term" value="P:intracellular monoatomic cation homeostasis"/>
    <property type="evidence" value="ECO:0007669"/>
    <property type="project" value="TreeGrafter"/>
</dbReference>
<organism evidence="1 2">
    <name type="scientific">Haematococcus lacustris</name>
    <name type="common">Green alga</name>
    <name type="synonym">Haematococcus pluvialis</name>
    <dbReference type="NCBI Taxonomy" id="44745"/>
    <lineage>
        <taxon>Eukaryota</taxon>
        <taxon>Viridiplantae</taxon>
        <taxon>Chlorophyta</taxon>
        <taxon>core chlorophytes</taxon>
        <taxon>Chlorophyceae</taxon>
        <taxon>CS clade</taxon>
        <taxon>Chlamydomonadales</taxon>
        <taxon>Haematococcaceae</taxon>
        <taxon>Haematococcus</taxon>
    </lineage>
</organism>
<dbReference type="Proteomes" id="UP000485058">
    <property type="component" value="Unassembled WGS sequence"/>
</dbReference>
<reference evidence="1 2" key="1">
    <citation type="submission" date="2020-02" db="EMBL/GenBank/DDBJ databases">
        <title>Draft genome sequence of Haematococcus lacustris strain NIES-144.</title>
        <authorList>
            <person name="Morimoto D."/>
            <person name="Nakagawa S."/>
            <person name="Yoshida T."/>
            <person name="Sawayama S."/>
        </authorList>
    </citation>
    <scope>NUCLEOTIDE SEQUENCE [LARGE SCALE GENOMIC DNA]</scope>
    <source>
        <strain evidence="1 2">NIES-144</strain>
    </source>
</reference>
<comment type="caution">
    <text evidence="1">The sequence shown here is derived from an EMBL/GenBank/DDBJ whole genome shotgun (WGS) entry which is preliminary data.</text>
</comment>
<protein>
    <submittedName>
        <fullName evidence="1">Uncharacterized protein</fullName>
    </submittedName>
</protein>
<dbReference type="PANTHER" id="PTHR14009:SF1">
    <property type="entry name" value="MITOCHONDRIAL PROTON_CALCIUM EXCHANGER PROTEIN"/>
    <property type="match status" value="1"/>
</dbReference>
<keyword evidence="2" id="KW-1185">Reference proteome</keyword>
<sequence>MALRLPLLGVSLQHAPLLLLQTPLPSRQISFLRYLSVGPPDQRHRLPSAADADAALQDYLALKQRLDQDLAVGIKNGVLVVLRFLGSVPARVAAFNAMSKEEWAAKKKAMWATVKHEAHHYWVGTKLLGYEVRIAARHALKAAQGKTLSRRERAQLTRTTADLFRLVPMIIIV</sequence>